<dbReference type="Proteomes" id="UP001597101">
    <property type="component" value="Unassembled WGS sequence"/>
</dbReference>
<reference evidence="6" key="1">
    <citation type="journal article" date="2019" name="Int. J. Syst. Evol. Microbiol.">
        <title>The Global Catalogue of Microorganisms (GCM) 10K type strain sequencing project: providing services to taxonomists for standard genome sequencing and annotation.</title>
        <authorList>
            <consortium name="The Broad Institute Genomics Platform"/>
            <consortium name="The Broad Institute Genome Sequencing Center for Infectious Disease"/>
            <person name="Wu L."/>
            <person name="Ma J."/>
        </authorList>
    </citation>
    <scope>NUCLEOTIDE SEQUENCE [LARGE SCALE GENOMIC DNA]</scope>
    <source>
        <strain evidence="6">CCUG 60023</strain>
    </source>
</reference>
<dbReference type="SUPFAM" id="SSF111369">
    <property type="entry name" value="HlyD-like secretion proteins"/>
    <property type="match status" value="2"/>
</dbReference>
<dbReference type="InterPro" id="IPR006143">
    <property type="entry name" value="RND_pump_MFP"/>
</dbReference>
<feature type="transmembrane region" description="Helical" evidence="4">
    <location>
        <begin position="46"/>
        <end position="64"/>
    </location>
</feature>
<feature type="compositionally biased region" description="Basic and acidic residues" evidence="3">
    <location>
        <begin position="1"/>
        <end position="13"/>
    </location>
</feature>
<protein>
    <submittedName>
        <fullName evidence="5">Efflux RND transporter periplasmic adaptor subunit</fullName>
    </submittedName>
</protein>
<sequence>MLKKVDETERYEMTDDNTAAENAQTKPALSKEAANVVRIARSVGQAIFMVLIIAGSVMVMNRIIDSKPPTKSRPSFKSAYTVDLFTASAADNQPTFVSYGQVAAARTVELRSLVSGEIVAVNAKLRAGETIAKGETLVEIDSFEYKGALAEAQSNLLEAKSRITENEARIQLENSKLESLQEQLAFAQADLDRITRLRQRGQSTEQQREARQLVVSQRRQASALAQDTIKVEQARLAQLQASLQRLEWKVEQAQRNLDSTKLVAPFTAIVRSAAADVGRLVSANDVVVSLYEEGTLETRFTLTDEQYGRLQTGQDGLLGRVVDVTWTVGGKSYVWPATIDRLGAEIASSRGGVEVYAQVGDADNAVALRPGAFVEVTVPDVTFSDSYRVPVTAIYGSDTVYVAVDGKLEERKVDVAAYEGEDAIIATGVNEGDQILTTRITEVSAGLAVRTEEEANAPQPPREEGAPSADGGPPTGRPTREEIAKLLDDNKMSREQFQAMPQDERRKLIREWRQAKAKPTSTSGS</sequence>
<comment type="caution">
    <text evidence="5">The sequence shown here is derived from an EMBL/GenBank/DDBJ whole genome shotgun (WGS) entry which is preliminary data.</text>
</comment>
<dbReference type="PANTHER" id="PTHR30469">
    <property type="entry name" value="MULTIDRUG RESISTANCE PROTEIN MDTA"/>
    <property type="match status" value="1"/>
</dbReference>
<dbReference type="Gene3D" id="2.40.30.170">
    <property type="match status" value="1"/>
</dbReference>
<dbReference type="NCBIfam" id="TIGR01730">
    <property type="entry name" value="RND_mfp"/>
    <property type="match status" value="1"/>
</dbReference>
<keyword evidence="6" id="KW-1185">Reference proteome</keyword>
<organism evidence="5 6">
    <name type="scientific">Pseudahrensia aquimaris</name>
    <dbReference type="NCBI Taxonomy" id="744461"/>
    <lineage>
        <taxon>Bacteria</taxon>
        <taxon>Pseudomonadati</taxon>
        <taxon>Pseudomonadota</taxon>
        <taxon>Alphaproteobacteria</taxon>
        <taxon>Hyphomicrobiales</taxon>
        <taxon>Ahrensiaceae</taxon>
        <taxon>Pseudahrensia</taxon>
    </lineage>
</organism>
<dbReference type="Gene3D" id="1.10.287.470">
    <property type="entry name" value="Helix hairpin bin"/>
    <property type="match status" value="1"/>
</dbReference>
<keyword evidence="4" id="KW-0812">Transmembrane</keyword>
<feature type="compositionally biased region" description="Polar residues" evidence="3">
    <location>
        <begin position="16"/>
        <end position="26"/>
    </location>
</feature>
<comment type="similarity">
    <text evidence="1">Belongs to the membrane fusion protein (MFP) (TC 8.A.1) family.</text>
</comment>
<evidence type="ECO:0000313" key="6">
    <source>
        <dbReference type="Proteomes" id="UP001597101"/>
    </source>
</evidence>
<dbReference type="EMBL" id="JBHTJV010000009">
    <property type="protein sequence ID" value="MFD0917056.1"/>
    <property type="molecule type" value="Genomic_DNA"/>
</dbReference>
<evidence type="ECO:0000313" key="5">
    <source>
        <dbReference type="EMBL" id="MFD0917056.1"/>
    </source>
</evidence>
<dbReference type="PANTHER" id="PTHR30469:SF12">
    <property type="entry name" value="MULTIDRUG RESISTANCE PROTEIN MDTA"/>
    <property type="match status" value="1"/>
</dbReference>
<keyword evidence="4" id="KW-1133">Transmembrane helix</keyword>
<name>A0ABW3FF08_9HYPH</name>
<dbReference type="Gene3D" id="2.40.420.20">
    <property type="match status" value="1"/>
</dbReference>
<feature type="region of interest" description="Disordered" evidence="3">
    <location>
        <begin position="447"/>
        <end position="481"/>
    </location>
</feature>
<feature type="coiled-coil region" evidence="2">
    <location>
        <begin position="149"/>
        <end position="197"/>
    </location>
</feature>
<dbReference type="RefSeq" id="WP_377212895.1">
    <property type="nucleotide sequence ID" value="NZ_JBHTJV010000009.1"/>
</dbReference>
<gene>
    <name evidence="5" type="ORF">ACFQ14_11610</name>
</gene>
<evidence type="ECO:0000256" key="2">
    <source>
        <dbReference type="SAM" id="Coils"/>
    </source>
</evidence>
<dbReference type="Gene3D" id="2.40.50.100">
    <property type="match status" value="1"/>
</dbReference>
<accession>A0ABW3FF08</accession>
<feature type="coiled-coil region" evidence="2">
    <location>
        <begin position="229"/>
        <end position="263"/>
    </location>
</feature>
<keyword evidence="4" id="KW-0472">Membrane</keyword>
<keyword evidence="2" id="KW-0175">Coiled coil</keyword>
<evidence type="ECO:0000256" key="4">
    <source>
        <dbReference type="SAM" id="Phobius"/>
    </source>
</evidence>
<evidence type="ECO:0000256" key="3">
    <source>
        <dbReference type="SAM" id="MobiDB-lite"/>
    </source>
</evidence>
<proteinExistence type="inferred from homology"/>
<feature type="region of interest" description="Disordered" evidence="3">
    <location>
        <begin position="1"/>
        <end position="26"/>
    </location>
</feature>
<evidence type="ECO:0000256" key="1">
    <source>
        <dbReference type="ARBA" id="ARBA00009477"/>
    </source>
</evidence>